<comment type="similarity">
    <text evidence="4">Belongs to the class I-like SAM-binding methyltransferase superfamily.</text>
</comment>
<keyword evidence="3" id="KW-0949">S-adenosyl-L-methionine</keyword>
<evidence type="ECO:0000256" key="3">
    <source>
        <dbReference type="ARBA" id="ARBA00022691"/>
    </source>
</evidence>
<dbReference type="Gene3D" id="3.40.50.150">
    <property type="entry name" value="Vaccinia Virus protein VP39"/>
    <property type="match status" value="1"/>
</dbReference>
<dbReference type="InterPro" id="IPR029063">
    <property type="entry name" value="SAM-dependent_MTases_sf"/>
</dbReference>
<comment type="caution">
    <text evidence="5">The sequence shown here is derived from an EMBL/GenBank/DDBJ whole genome shotgun (WGS) entry which is preliminary data.</text>
</comment>
<sequence length="327" mass="36888">MPEITREIKLDPSVVPPLDDSILTLSETETEFLHSAISADDDELKSKIVEAQKIAYAQHPYPCIRAFHFVNLMMSENPIYPKVLESGKAGTTIFIDLGCCMGSDVRKLVADGYPASNVLGCDLRQEFIDCGHNFYHDSETCKIRFFTSDIFEVPYPFSAESALAFTGISQVTGLLQLREAVTHFYTGALFHLFDEATQYALALRVATLLKRKPGTVVFGRHQGLPEAGMINDHMQRTRYGHSPTSWPLLWKKVFSEVESEEFAENHVVTEAVLTHGFNRKVIGSTEQARMLIQNDQRAKRRAVRDYSSGIVAMVLNFNPWNVSDWYP</sequence>
<comment type="pathway">
    <text evidence="1">Secondary metabolite biosynthesis.</text>
</comment>
<dbReference type="AlphaFoldDB" id="A0A4S4KUF6"/>
<evidence type="ECO:0000256" key="1">
    <source>
        <dbReference type="ARBA" id="ARBA00005179"/>
    </source>
</evidence>
<keyword evidence="2" id="KW-0808">Transferase</keyword>
<accession>A0A4S4KUF6</accession>
<evidence type="ECO:0000313" key="5">
    <source>
        <dbReference type="EMBL" id="THH01941.1"/>
    </source>
</evidence>
<dbReference type="EMBL" id="SGPJ01000013">
    <property type="protein sequence ID" value="THH01941.1"/>
    <property type="molecule type" value="Genomic_DNA"/>
</dbReference>
<name>A0A4S4KUF6_9APHY</name>
<proteinExistence type="inferred from homology"/>
<dbReference type="PANTHER" id="PTHR35897:SF1">
    <property type="entry name" value="METHYLTRANSFERASE AUSD"/>
    <property type="match status" value="1"/>
</dbReference>
<evidence type="ECO:0000256" key="2">
    <source>
        <dbReference type="ARBA" id="ARBA00022679"/>
    </source>
</evidence>
<dbReference type="PANTHER" id="PTHR35897">
    <property type="entry name" value="METHYLTRANSFERASE AUSD"/>
    <property type="match status" value="1"/>
</dbReference>
<gene>
    <name evidence="5" type="ORF">EW026_g844</name>
</gene>
<organism evidence="5 6">
    <name type="scientific">Hermanssonia centrifuga</name>
    <dbReference type="NCBI Taxonomy" id="98765"/>
    <lineage>
        <taxon>Eukaryota</taxon>
        <taxon>Fungi</taxon>
        <taxon>Dikarya</taxon>
        <taxon>Basidiomycota</taxon>
        <taxon>Agaricomycotina</taxon>
        <taxon>Agaricomycetes</taxon>
        <taxon>Polyporales</taxon>
        <taxon>Meruliaceae</taxon>
        <taxon>Hermanssonia</taxon>
    </lineage>
</organism>
<evidence type="ECO:0000256" key="4">
    <source>
        <dbReference type="ARBA" id="ARBA00038314"/>
    </source>
</evidence>
<evidence type="ECO:0000313" key="6">
    <source>
        <dbReference type="Proteomes" id="UP000309038"/>
    </source>
</evidence>
<dbReference type="InterPro" id="IPR051654">
    <property type="entry name" value="Meroterpenoid_MTases"/>
</dbReference>
<keyword evidence="6" id="KW-1185">Reference proteome</keyword>
<reference evidence="5 6" key="1">
    <citation type="submission" date="2019-02" db="EMBL/GenBank/DDBJ databases">
        <title>Genome sequencing of the rare red list fungi Phlebia centrifuga.</title>
        <authorList>
            <person name="Buettner E."/>
            <person name="Kellner H."/>
        </authorList>
    </citation>
    <scope>NUCLEOTIDE SEQUENCE [LARGE SCALE GENOMIC DNA]</scope>
    <source>
        <strain evidence="5 6">DSM 108282</strain>
    </source>
</reference>
<protein>
    <recommendedName>
        <fullName evidence="7">Methyltransferase domain-containing protein</fullName>
    </recommendedName>
</protein>
<dbReference type="Proteomes" id="UP000309038">
    <property type="component" value="Unassembled WGS sequence"/>
</dbReference>
<dbReference type="GO" id="GO:0016740">
    <property type="term" value="F:transferase activity"/>
    <property type="evidence" value="ECO:0007669"/>
    <property type="project" value="UniProtKB-KW"/>
</dbReference>
<evidence type="ECO:0008006" key="7">
    <source>
        <dbReference type="Google" id="ProtNLM"/>
    </source>
</evidence>
<dbReference type="SUPFAM" id="SSF53335">
    <property type="entry name" value="S-adenosyl-L-methionine-dependent methyltransferases"/>
    <property type="match status" value="1"/>
</dbReference>